<name>A0ABT3J5R8_9RHOB</name>
<feature type="region of interest" description="Disordered" evidence="1">
    <location>
        <begin position="357"/>
        <end position="383"/>
    </location>
</feature>
<organism evidence="2 3">
    <name type="scientific">Defluviimonas salinarum</name>
    <dbReference type="NCBI Taxonomy" id="2992147"/>
    <lineage>
        <taxon>Bacteria</taxon>
        <taxon>Pseudomonadati</taxon>
        <taxon>Pseudomonadota</taxon>
        <taxon>Alphaproteobacteria</taxon>
        <taxon>Rhodobacterales</taxon>
        <taxon>Paracoccaceae</taxon>
        <taxon>Albidovulum</taxon>
    </lineage>
</organism>
<comment type="caution">
    <text evidence="2">The sequence shown here is derived from an EMBL/GenBank/DDBJ whole genome shotgun (WGS) entry which is preliminary data.</text>
</comment>
<sequence>MPAADYPTLTAALSERGRARFAKAVSDLEAGAAAGSIPNPVFTEAKSLVGRAIEEGWRRAVQDPYTWSRDYAAAETERAALQALNGYPQAHTMATFQRRAEAVPDTPAGRAIRAFLAEIAPLAGLVTRCKDLAVKRQPKVPEATPTERYSAPAASGTAMARVLGVLEEITRASRDALRDLIAERHTRRLDAYLAAQEENRTAPQGKRLRDYSPYEHTRRIGNGRSDPVLRGALEALTESRFDHDSRQTLHQRRPDFRERIGRRADADADELCRSYIDKNLAKLDSIIERKGDFEAIEVIGRRLDPAGMEGRLRVSFADGASFEARSSVVMSWSVHGKAFLRFPLTFHDVVLAGGAPMPAPSEERMNEVFAAPASAPEEDGPEP</sequence>
<dbReference type="Proteomes" id="UP001207582">
    <property type="component" value="Unassembled WGS sequence"/>
</dbReference>
<proteinExistence type="predicted"/>
<reference evidence="2 3" key="1">
    <citation type="submission" date="2022-10" db="EMBL/GenBank/DDBJ databases">
        <title>Defluviimonas sp. CAU 1641 isolated from mud.</title>
        <authorList>
            <person name="Kim W."/>
        </authorList>
    </citation>
    <scope>NUCLEOTIDE SEQUENCE [LARGE SCALE GENOMIC DNA]</scope>
    <source>
        <strain evidence="2 3">CAU 1641</strain>
    </source>
</reference>
<gene>
    <name evidence="2" type="ORF">OM960_15735</name>
</gene>
<evidence type="ECO:0000256" key="1">
    <source>
        <dbReference type="SAM" id="MobiDB-lite"/>
    </source>
</evidence>
<dbReference type="EMBL" id="JAPDOG010000014">
    <property type="protein sequence ID" value="MCW3783000.1"/>
    <property type="molecule type" value="Genomic_DNA"/>
</dbReference>
<protein>
    <submittedName>
        <fullName evidence="2">Uncharacterized protein</fullName>
    </submittedName>
</protein>
<keyword evidence="3" id="KW-1185">Reference proteome</keyword>
<evidence type="ECO:0000313" key="3">
    <source>
        <dbReference type="Proteomes" id="UP001207582"/>
    </source>
</evidence>
<evidence type="ECO:0000313" key="2">
    <source>
        <dbReference type="EMBL" id="MCW3783000.1"/>
    </source>
</evidence>
<accession>A0ABT3J5R8</accession>
<dbReference type="RefSeq" id="WP_264772634.1">
    <property type="nucleotide sequence ID" value="NZ_JAPDOG010000014.1"/>
</dbReference>